<dbReference type="RefSeq" id="WP_108187285.1">
    <property type="nucleotide sequence ID" value="NZ_PIFK01000005.1"/>
</dbReference>
<evidence type="ECO:0000313" key="2">
    <source>
        <dbReference type="Proteomes" id="UP000244197"/>
    </source>
</evidence>
<dbReference type="AlphaFoldDB" id="A0A2T5F048"/>
<accession>A0A2T5F048</accession>
<sequence length="605" mass="68947">METHTIGLEKHNVAPYLSILLGAKSIKEEVCSVHETIGKLLIEDSSDELKLGSTIVDEVGELGTVKITPYTITKSPSWAKDLELKDLEHHVYVSFNVRDHLAFYFSEKGKKDSIREYFGKKRLPNLLPIPISKLNGNFINEDEIKMLWLSGIHGRDNFKADSKVLGGKSVADTLDPLIDQSYMMSAVRTEVWDTQSKTSVGINPFKSSIWRGPCKDWQTFENRVVAILDRLSINSCESESPIGILSYPISKPDDLKSPFDFSLVDYDFLPEEDGQNRKDLLKKLQYDYHAELTQSFIESDISLDIYFSNKIVGHICVEVIVDDYKVNFKIKTETPVVKKYFDQYKRVFKYPDLIKCWFESGHAVVNGMVFRTGYQDVEYGKFVWADFENFDITKEKPGNNPQKPALKDIGKEKSLFCWVQKCWSGNWFNSSDFNTTEKPTGWLYCDDGAGEKADFIHYVKHGSLHLISLIHVKASKSSESTRRISVGAHDVVLNQAVKNLRYTSRKTLVEDLKARHDTATHKSYWNNGQPAKPEDFFNELLALKDNKYVKTRVVVVQPHTQKSVYEVNTGNKIKTQLDVLLVSAENAIRSSGADFHIIGFDDNKV</sequence>
<comment type="caution">
    <text evidence="1">The sequence shown here is derived from an EMBL/GenBank/DDBJ whole genome shotgun (WGS) entry which is preliminary data.</text>
</comment>
<dbReference type="EMBL" id="PIFK01000005">
    <property type="protein sequence ID" value="PTP38883.1"/>
    <property type="molecule type" value="Genomic_DNA"/>
</dbReference>
<evidence type="ECO:0000313" key="1">
    <source>
        <dbReference type="EMBL" id="PTP38883.1"/>
    </source>
</evidence>
<reference evidence="1 2" key="1">
    <citation type="submission" date="2017-11" db="EMBL/GenBank/DDBJ databases">
        <title>Population delineation of vibrios coincides with oyster pathogenicity.</title>
        <authorList>
            <person name="Bruto M."/>
            <person name="Labreuche Y."/>
            <person name="James A."/>
            <person name="Piel D."/>
            <person name="Chenivesse S."/>
            <person name="Petton B."/>
            <person name="Polz M.F."/>
            <person name="Le Roux F."/>
        </authorList>
    </citation>
    <scope>NUCLEOTIDE SEQUENCE [LARGE SCALE GENOMIC DNA]</scope>
    <source>
        <strain evidence="1 2">FF_144</strain>
    </source>
</reference>
<evidence type="ECO:0008006" key="3">
    <source>
        <dbReference type="Google" id="ProtNLM"/>
    </source>
</evidence>
<gene>
    <name evidence="1" type="ORF">CWO07_03230</name>
</gene>
<dbReference type="Proteomes" id="UP000244197">
    <property type="component" value="Unassembled WGS sequence"/>
</dbReference>
<proteinExistence type="predicted"/>
<name>A0A2T5F048_VIBSP</name>
<organism evidence="1 2">
    <name type="scientific">Vibrio splendidus</name>
    <dbReference type="NCBI Taxonomy" id="29497"/>
    <lineage>
        <taxon>Bacteria</taxon>
        <taxon>Pseudomonadati</taxon>
        <taxon>Pseudomonadota</taxon>
        <taxon>Gammaproteobacteria</taxon>
        <taxon>Vibrionales</taxon>
        <taxon>Vibrionaceae</taxon>
        <taxon>Vibrio</taxon>
    </lineage>
</organism>
<protein>
    <recommendedName>
        <fullName evidence="3">Sporadically distributed protein, TIGR04141 family</fullName>
    </recommendedName>
</protein>